<organism evidence="1 2">
    <name type="scientific">Brachionus plicatilis</name>
    <name type="common">Marine rotifer</name>
    <name type="synonym">Brachionus muelleri</name>
    <dbReference type="NCBI Taxonomy" id="10195"/>
    <lineage>
        <taxon>Eukaryota</taxon>
        <taxon>Metazoa</taxon>
        <taxon>Spiralia</taxon>
        <taxon>Gnathifera</taxon>
        <taxon>Rotifera</taxon>
        <taxon>Eurotatoria</taxon>
        <taxon>Monogononta</taxon>
        <taxon>Pseudotrocha</taxon>
        <taxon>Ploima</taxon>
        <taxon>Brachionidae</taxon>
        <taxon>Brachionus</taxon>
    </lineage>
</organism>
<dbReference type="EMBL" id="REGN01006314">
    <property type="protein sequence ID" value="RNA10036.1"/>
    <property type="molecule type" value="Genomic_DNA"/>
</dbReference>
<dbReference type="AlphaFoldDB" id="A0A3M7QF22"/>
<comment type="caution">
    <text evidence="1">The sequence shown here is derived from an EMBL/GenBank/DDBJ whole genome shotgun (WGS) entry which is preliminary data.</text>
</comment>
<protein>
    <submittedName>
        <fullName evidence="1">Uncharacterized protein</fullName>
    </submittedName>
</protein>
<evidence type="ECO:0000313" key="1">
    <source>
        <dbReference type="EMBL" id="RNA10036.1"/>
    </source>
</evidence>
<proteinExistence type="predicted"/>
<keyword evidence="2" id="KW-1185">Reference proteome</keyword>
<reference evidence="1 2" key="1">
    <citation type="journal article" date="2018" name="Sci. Rep.">
        <title>Genomic signatures of local adaptation to the degree of environmental predictability in rotifers.</title>
        <authorList>
            <person name="Franch-Gras L."/>
            <person name="Hahn C."/>
            <person name="Garcia-Roger E.M."/>
            <person name="Carmona M.J."/>
            <person name="Serra M."/>
            <person name="Gomez A."/>
        </authorList>
    </citation>
    <scope>NUCLEOTIDE SEQUENCE [LARGE SCALE GENOMIC DNA]</scope>
    <source>
        <strain evidence="1">HYR1</strain>
    </source>
</reference>
<dbReference type="Proteomes" id="UP000276133">
    <property type="component" value="Unassembled WGS sequence"/>
</dbReference>
<gene>
    <name evidence="1" type="ORF">BpHYR1_001389</name>
</gene>
<evidence type="ECO:0000313" key="2">
    <source>
        <dbReference type="Proteomes" id="UP000276133"/>
    </source>
</evidence>
<accession>A0A3M7QF22</accession>
<sequence length="125" mass="14924">MIFQGMLLDQDFLTHHINLLQDDTSFSAKTIYNRTIYLHEWFLVESYENFASNLEKKMEIDFSIYALEQKSDYSTNVDKKLYSGLTNTFLLITYKNIDIFYFVDNNSVTMEKSKLEKKEQNEKDK</sequence>
<name>A0A3M7QF22_BRAPC</name>